<evidence type="ECO:0000313" key="2">
    <source>
        <dbReference type="EMBL" id="CAG9774030.1"/>
    </source>
</evidence>
<dbReference type="Proteomes" id="UP001152799">
    <property type="component" value="Chromosome 9"/>
</dbReference>
<keyword evidence="3" id="KW-1185">Reference proteome</keyword>
<evidence type="ECO:0000256" key="1">
    <source>
        <dbReference type="SAM" id="SignalP"/>
    </source>
</evidence>
<protein>
    <submittedName>
        <fullName evidence="2">Uncharacterized protein</fullName>
    </submittedName>
</protein>
<accession>A0A9N9QSI6</accession>
<dbReference type="OrthoDB" id="6782450at2759"/>
<dbReference type="EMBL" id="OU892285">
    <property type="protein sequence ID" value="CAG9774030.1"/>
    <property type="molecule type" value="Genomic_DNA"/>
</dbReference>
<dbReference type="AlphaFoldDB" id="A0A9N9QSI6"/>
<reference evidence="2" key="1">
    <citation type="submission" date="2022-01" db="EMBL/GenBank/DDBJ databases">
        <authorList>
            <person name="King R."/>
        </authorList>
    </citation>
    <scope>NUCLEOTIDE SEQUENCE</scope>
</reference>
<proteinExistence type="predicted"/>
<keyword evidence="1" id="KW-0732">Signal</keyword>
<feature type="chain" id="PRO_5040457174" evidence="1">
    <location>
        <begin position="17"/>
        <end position="128"/>
    </location>
</feature>
<name>A0A9N9QSI6_9CUCU</name>
<gene>
    <name evidence="2" type="ORF">CEUTPL_LOCUS14413</name>
</gene>
<feature type="signal peptide" evidence="1">
    <location>
        <begin position="1"/>
        <end position="16"/>
    </location>
</feature>
<evidence type="ECO:0000313" key="3">
    <source>
        <dbReference type="Proteomes" id="UP001152799"/>
    </source>
</evidence>
<sequence>MSRHLVLLVLVAFAQANPQNEDIMSLKIKGIAQGIVDKWIKEGLTVTRDKVEGWLAVLDTTQNEKEFKQVKNTLVNTFTNIGKAKCKNCDKPEKNLENLSLEDLMQKQQAIKKLQKMVKTLTTPNEEL</sequence>
<organism evidence="2 3">
    <name type="scientific">Ceutorhynchus assimilis</name>
    <name type="common">cabbage seed weevil</name>
    <dbReference type="NCBI Taxonomy" id="467358"/>
    <lineage>
        <taxon>Eukaryota</taxon>
        <taxon>Metazoa</taxon>
        <taxon>Ecdysozoa</taxon>
        <taxon>Arthropoda</taxon>
        <taxon>Hexapoda</taxon>
        <taxon>Insecta</taxon>
        <taxon>Pterygota</taxon>
        <taxon>Neoptera</taxon>
        <taxon>Endopterygota</taxon>
        <taxon>Coleoptera</taxon>
        <taxon>Polyphaga</taxon>
        <taxon>Cucujiformia</taxon>
        <taxon>Curculionidae</taxon>
        <taxon>Ceutorhynchinae</taxon>
        <taxon>Ceutorhynchus</taxon>
    </lineage>
</organism>